<dbReference type="PANTHER" id="PTHR30404:SF0">
    <property type="entry name" value="N-ACETYLMURAMOYL-L-ALANINE AMIDASE AMIC"/>
    <property type="match status" value="1"/>
</dbReference>
<dbReference type="Gene3D" id="3.40.630.40">
    <property type="entry name" value="Zn-dependent exopeptidases"/>
    <property type="match status" value="1"/>
</dbReference>
<feature type="domain" description="MurNAc-LAA" evidence="5">
    <location>
        <begin position="313"/>
        <end position="508"/>
    </location>
</feature>
<dbReference type="SUPFAM" id="SSF53187">
    <property type="entry name" value="Zn-dependent exopeptidases"/>
    <property type="match status" value="1"/>
</dbReference>
<keyword evidence="4" id="KW-0812">Transmembrane</keyword>
<dbReference type="Pfam" id="PF01520">
    <property type="entry name" value="Amidase_3"/>
    <property type="match status" value="1"/>
</dbReference>
<evidence type="ECO:0000256" key="2">
    <source>
        <dbReference type="ARBA" id="ARBA00011901"/>
    </source>
</evidence>
<dbReference type="EMBL" id="BAABFA010000011">
    <property type="protein sequence ID" value="GAA4466019.1"/>
    <property type="molecule type" value="Genomic_DNA"/>
</dbReference>
<dbReference type="CDD" id="cd02696">
    <property type="entry name" value="MurNAc-LAA"/>
    <property type="match status" value="1"/>
</dbReference>
<keyword evidence="3" id="KW-0378">Hydrolase</keyword>
<evidence type="ECO:0000259" key="6">
    <source>
        <dbReference type="Pfam" id="PF05569"/>
    </source>
</evidence>
<evidence type="ECO:0000256" key="1">
    <source>
        <dbReference type="ARBA" id="ARBA00001561"/>
    </source>
</evidence>
<reference evidence="8" key="1">
    <citation type="journal article" date="2019" name="Int. J. Syst. Evol. Microbiol.">
        <title>The Global Catalogue of Microorganisms (GCM) 10K type strain sequencing project: providing services to taxonomists for standard genome sequencing and annotation.</title>
        <authorList>
            <consortium name="The Broad Institute Genomics Platform"/>
            <consortium name="The Broad Institute Genome Sequencing Center for Infectious Disease"/>
            <person name="Wu L."/>
            <person name="Ma J."/>
        </authorList>
    </citation>
    <scope>NUCLEOTIDE SEQUENCE [LARGE SCALE GENOMIC DNA]</scope>
    <source>
        <strain evidence="8">JCM 32105</strain>
    </source>
</reference>
<organism evidence="7 8">
    <name type="scientific">Nemorincola caseinilytica</name>
    <dbReference type="NCBI Taxonomy" id="2054315"/>
    <lineage>
        <taxon>Bacteria</taxon>
        <taxon>Pseudomonadati</taxon>
        <taxon>Bacteroidota</taxon>
        <taxon>Chitinophagia</taxon>
        <taxon>Chitinophagales</taxon>
        <taxon>Chitinophagaceae</taxon>
        <taxon>Nemorincola</taxon>
    </lineage>
</organism>
<dbReference type="InterPro" id="IPR002508">
    <property type="entry name" value="MurNAc-LAA_cat"/>
</dbReference>
<comment type="catalytic activity">
    <reaction evidence="1">
        <text>Hydrolyzes the link between N-acetylmuramoyl residues and L-amino acid residues in certain cell-wall glycopeptides.</text>
        <dbReference type="EC" id="3.5.1.28"/>
    </reaction>
</comment>
<keyword evidence="4" id="KW-0472">Membrane</keyword>
<comment type="caution">
    <text evidence="7">The sequence shown here is derived from an EMBL/GenBank/DDBJ whole genome shotgun (WGS) entry which is preliminary data.</text>
</comment>
<name>A0ABP8NII4_9BACT</name>
<feature type="transmembrane region" description="Helical" evidence="4">
    <location>
        <begin position="37"/>
        <end position="54"/>
    </location>
</feature>
<dbReference type="InterPro" id="IPR050695">
    <property type="entry name" value="N-acetylmuramoyl_amidase_3"/>
</dbReference>
<evidence type="ECO:0000256" key="4">
    <source>
        <dbReference type="SAM" id="Phobius"/>
    </source>
</evidence>
<dbReference type="InterPro" id="IPR008756">
    <property type="entry name" value="Peptidase_M56"/>
</dbReference>
<dbReference type="PANTHER" id="PTHR30404">
    <property type="entry name" value="N-ACETYLMURAMOYL-L-ALANINE AMIDASE"/>
    <property type="match status" value="1"/>
</dbReference>
<feature type="domain" description="Peptidase M56" evidence="6">
    <location>
        <begin position="164"/>
        <end position="264"/>
    </location>
</feature>
<evidence type="ECO:0000259" key="5">
    <source>
        <dbReference type="Pfam" id="PF01520"/>
    </source>
</evidence>
<feature type="transmembrane region" description="Helical" evidence="4">
    <location>
        <begin position="95"/>
        <end position="118"/>
    </location>
</feature>
<gene>
    <name evidence="7" type="ORF">GCM10023093_19320</name>
</gene>
<evidence type="ECO:0000313" key="7">
    <source>
        <dbReference type="EMBL" id="GAA4466019.1"/>
    </source>
</evidence>
<dbReference type="Proteomes" id="UP001500067">
    <property type="component" value="Unassembled WGS sequence"/>
</dbReference>
<accession>A0ABP8NII4</accession>
<dbReference type="RefSeq" id="WP_345082263.1">
    <property type="nucleotide sequence ID" value="NZ_BAABFA010000011.1"/>
</dbReference>
<evidence type="ECO:0000256" key="3">
    <source>
        <dbReference type="ARBA" id="ARBA00022801"/>
    </source>
</evidence>
<proteinExistence type="predicted"/>
<protein>
    <recommendedName>
        <fullName evidence="2">N-acetylmuramoyl-L-alanine amidase</fullName>
        <ecNumber evidence="2">3.5.1.28</ecNumber>
    </recommendedName>
</protein>
<dbReference type="EC" id="3.5.1.28" evidence="2"/>
<keyword evidence="4" id="KW-1133">Transmembrane helix</keyword>
<keyword evidence="8" id="KW-1185">Reference proteome</keyword>
<feature type="transmembrane region" description="Helical" evidence="4">
    <location>
        <begin position="278"/>
        <end position="299"/>
    </location>
</feature>
<evidence type="ECO:0000313" key="8">
    <source>
        <dbReference type="Proteomes" id="UP001500067"/>
    </source>
</evidence>
<dbReference type="Pfam" id="PF05569">
    <property type="entry name" value="Peptidase_M56"/>
    <property type="match status" value="1"/>
</dbReference>
<feature type="transmembrane region" description="Helical" evidence="4">
    <location>
        <begin position="6"/>
        <end position="25"/>
    </location>
</feature>
<sequence>MGTLTLYILKSIAISGILAAWYMFVLRGRSLHRYNRFFLLSALVASVVIPFLQFRSVNIPVPASGRLSPVSLIAGAATDSGGVLPLVQPASQVSVSWPMLTAFLVAGVSLFMLAMLLLRVSRLLLFCKRAQAKDAYGARLILTDHADAPFTFLHYLVWNKTMPLDDEMGRLILQHELAHVVQRHTYDKLFCQALTCIFWFNPFYWLIQKELGLVHEFIADEHAVTDRDTATFSMMLLHSYGSGSFLAPQHHFTTSPVRRRLAMLQNAATPSFATLRRFLALPILAGTVMLFSFSVHSGVPSSHIARAKKKLVILLDAAHGGKDMGGKHDGLSEKDVCLQYAQRIKELASYYNVEVRLTRKDDRYLTLPERVALSDKIRPDVFISLHVDEEPGTQKGKGDIDIYVSGKNAHAEQCKTYGSAIFQALEQNGAIPGTRCDHAGNTTCDNCNPNAAQQKAARTRATEKDGVYVLKNVRSASMVIVLGSLPNVQQVTGHERMNNVCNAILKGIVAGAEEAPRTGLSAPRRVPGGNILNTLQAAAATAPKCGDGPRTALQVNVADK</sequence>